<dbReference type="InterPro" id="IPR000873">
    <property type="entry name" value="AMP-dep_synth/lig_dom"/>
</dbReference>
<dbReference type="SUPFAM" id="SSF56801">
    <property type="entry name" value="Acetyl-CoA synthetase-like"/>
    <property type="match status" value="1"/>
</dbReference>
<protein>
    <submittedName>
        <fullName evidence="2">Feruloyl-CoA synthase</fullName>
    </submittedName>
</protein>
<feature type="domain" description="AMP-dependent synthetase/ligase" evidence="1">
    <location>
        <begin position="42"/>
        <end position="415"/>
    </location>
</feature>
<gene>
    <name evidence="2" type="ORF">AFM12_18625</name>
</gene>
<keyword evidence="3" id="KW-1185">Reference proteome</keyword>
<dbReference type="Proteomes" id="UP000050454">
    <property type="component" value="Unassembled WGS sequence"/>
</dbReference>
<dbReference type="Pfam" id="PF00501">
    <property type="entry name" value="AMP-binding"/>
    <property type="match status" value="1"/>
</dbReference>
<reference evidence="2 3" key="1">
    <citation type="submission" date="2015-07" db="EMBL/GenBank/DDBJ databases">
        <title>The draft genome sequence of Leadbetterella sp. JN14-9.</title>
        <authorList>
            <person name="Liu Y."/>
            <person name="Du J."/>
            <person name="Shao Z."/>
        </authorList>
    </citation>
    <scope>NUCLEOTIDE SEQUENCE [LARGE SCALE GENOMIC DNA]</scope>
    <source>
        <strain evidence="2 3">JN14-9</strain>
    </source>
</reference>
<dbReference type="PANTHER" id="PTHR24096">
    <property type="entry name" value="LONG-CHAIN-FATTY-ACID--COA LIGASE"/>
    <property type="match status" value="1"/>
</dbReference>
<dbReference type="STRING" id="1605367.AFM12_18625"/>
<organism evidence="2 3">
    <name type="scientific">Jiulongibacter sediminis</name>
    <dbReference type="NCBI Taxonomy" id="1605367"/>
    <lineage>
        <taxon>Bacteria</taxon>
        <taxon>Pseudomonadati</taxon>
        <taxon>Bacteroidota</taxon>
        <taxon>Cytophagia</taxon>
        <taxon>Cytophagales</taxon>
        <taxon>Leadbetterellaceae</taxon>
        <taxon>Jiulongibacter</taxon>
    </lineage>
</organism>
<dbReference type="InterPro" id="IPR042099">
    <property type="entry name" value="ANL_N_sf"/>
</dbReference>
<dbReference type="EMBL" id="LGTQ01000015">
    <property type="protein sequence ID" value="KPM46819.1"/>
    <property type="molecule type" value="Genomic_DNA"/>
</dbReference>
<dbReference type="OrthoDB" id="9803968at2"/>
<dbReference type="AlphaFoldDB" id="A0A0P7BRC7"/>
<accession>A0A0P7BRC7</accession>
<comment type="caution">
    <text evidence="2">The sequence shown here is derived from an EMBL/GenBank/DDBJ whole genome shotgun (WGS) entry which is preliminary data.</text>
</comment>
<dbReference type="PANTHER" id="PTHR24096:SF420">
    <property type="entry name" value="LONG-CHAIN-FATTY-ACID--COA LIGASE-RELATED"/>
    <property type="match status" value="1"/>
</dbReference>
<dbReference type="Gene3D" id="3.40.50.12780">
    <property type="entry name" value="N-terminal domain of ligase-like"/>
    <property type="match status" value="1"/>
</dbReference>
<dbReference type="RefSeq" id="WP_055151815.1">
    <property type="nucleotide sequence ID" value="NZ_JXSZ01000015.1"/>
</dbReference>
<evidence type="ECO:0000313" key="3">
    <source>
        <dbReference type="Proteomes" id="UP000050454"/>
    </source>
</evidence>
<sequence length="591" mass="65504">MYKKVNFGPTKTSVEKRKDGSILYRNLQPLRAYPNEVTFFLDQWSTEKPDHVFLAQRDSDGEWEKLTYSEANLKATAIAQYFLQKGFGDESTVMLLSENSISNALVVLGALKAGLTYAHISPAYSLKSDSLEKLDYCVEQLKPDFVFAEDAEKYSNALKSIQKQLPEVSVICQRNSPGVNLSELLKISNRQNLPKKDNPIAKILFTSGSTGSPKGVIIHHSMWSASLTQITQCLPFMADNPPVFVDWLPWHHTFGGNHNFGLTLMHGGTLYIDEGIPSPSGIETTVKNLKGISPTAYFNVPKGFEMLLDYLEEDTELSKTFFKNLEMLFYAGAGLAQPIWDRWEALAIKTIEMKIPIISGLGCTEAGPSAMFANWPGAFSGCLGVPVAGLDVKLTPVNDKLEARYKGPNITAGYWKAPEVNKDSFDEEGYYKTGDAVRFLDEENPDLGLLFDGRIKEDFKLSSGTWVSVGVIRQKLMSMGDPIIHDIVLTGLNENFIGALVFVNHSACEKLEGRKLAYEELLSAEKVNAFIDQTMELFNGQSKGSSTKIVKYSIAPEAPDALAGEITDKGSINQNKILKKHDTFIAETFYS</sequence>
<dbReference type="PATRIC" id="fig|1605367.3.peg.1167"/>
<dbReference type="PROSITE" id="PS00455">
    <property type="entry name" value="AMP_BINDING"/>
    <property type="match status" value="1"/>
</dbReference>
<proteinExistence type="predicted"/>
<dbReference type="GO" id="GO:0016405">
    <property type="term" value="F:CoA-ligase activity"/>
    <property type="evidence" value="ECO:0007669"/>
    <property type="project" value="TreeGrafter"/>
</dbReference>
<dbReference type="InterPro" id="IPR020845">
    <property type="entry name" value="AMP-binding_CS"/>
</dbReference>
<evidence type="ECO:0000259" key="1">
    <source>
        <dbReference type="Pfam" id="PF00501"/>
    </source>
</evidence>
<evidence type="ECO:0000313" key="2">
    <source>
        <dbReference type="EMBL" id="KPM46819.1"/>
    </source>
</evidence>
<name>A0A0P7BRC7_9BACT</name>